<sequence>MKERKKERRKRKKARDSSEVEVSCGRFAFILSFFLRDALVPFLFLFLFCSFPVIAFAIWKRMEKKRN</sequence>
<feature type="transmembrane region" description="Helical" evidence="1">
    <location>
        <begin position="42"/>
        <end position="59"/>
    </location>
</feature>
<dbReference type="Proteomes" id="UP000221165">
    <property type="component" value="Unassembled WGS sequence"/>
</dbReference>
<evidence type="ECO:0008006" key="4">
    <source>
        <dbReference type="Google" id="ProtNLM"/>
    </source>
</evidence>
<protein>
    <recommendedName>
        <fullName evidence="4">Transmembrane protein</fullName>
    </recommendedName>
</protein>
<organism evidence="2 3">
    <name type="scientific">Cystoisospora suis</name>
    <dbReference type="NCBI Taxonomy" id="483139"/>
    <lineage>
        <taxon>Eukaryota</taxon>
        <taxon>Sar</taxon>
        <taxon>Alveolata</taxon>
        <taxon>Apicomplexa</taxon>
        <taxon>Conoidasida</taxon>
        <taxon>Coccidia</taxon>
        <taxon>Eucoccidiorida</taxon>
        <taxon>Eimeriorina</taxon>
        <taxon>Sarcocystidae</taxon>
        <taxon>Cystoisospora</taxon>
    </lineage>
</organism>
<comment type="caution">
    <text evidence="2">The sequence shown here is derived from an EMBL/GenBank/DDBJ whole genome shotgun (WGS) entry which is preliminary data.</text>
</comment>
<dbReference type="EMBL" id="MIGC01003092">
    <property type="protein sequence ID" value="PHJ19975.1"/>
    <property type="molecule type" value="Genomic_DNA"/>
</dbReference>
<accession>A0A2C6KUU0</accession>
<keyword evidence="3" id="KW-1185">Reference proteome</keyword>
<name>A0A2C6KUU0_9APIC</name>
<dbReference type="VEuPathDB" id="ToxoDB:CSUI_006192"/>
<gene>
    <name evidence="2" type="ORF">CSUI_006192</name>
</gene>
<dbReference type="RefSeq" id="XP_067921667.1">
    <property type="nucleotide sequence ID" value="XM_068066356.1"/>
</dbReference>
<dbReference type="AlphaFoldDB" id="A0A2C6KUU0"/>
<reference evidence="2 3" key="1">
    <citation type="journal article" date="2017" name="Int. J. Parasitol.">
        <title>The genome of the protozoan parasite Cystoisospora suis and a reverse vaccinology approach to identify vaccine candidates.</title>
        <authorList>
            <person name="Palmieri N."/>
            <person name="Shrestha A."/>
            <person name="Ruttkowski B."/>
            <person name="Beck T."/>
            <person name="Vogl C."/>
            <person name="Tomley F."/>
            <person name="Blake D.P."/>
            <person name="Joachim A."/>
        </authorList>
    </citation>
    <scope>NUCLEOTIDE SEQUENCE [LARGE SCALE GENOMIC DNA]</scope>
    <source>
        <strain evidence="2 3">Wien I</strain>
    </source>
</reference>
<proteinExistence type="predicted"/>
<evidence type="ECO:0000313" key="3">
    <source>
        <dbReference type="Proteomes" id="UP000221165"/>
    </source>
</evidence>
<keyword evidence="1" id="KW-1133">Transmembrane helix</keyword>
<keyword evidence="1" id="KW-0472">Membrane</keyword>
<dbReference type="GeneID" id="94429567"/>
<evidence type="ECO:0000256" key="1">
    <source>
        <dbReference type="SAM" id="Phobius"/>
    </source>
</evidence>
<keyword evidence="1" id="KW-0812">Transmembrane</keyword>
<evidence type="ECO:0000313" key="2">
    <source>
        <dbReference type="EMBL" id="PHJ19975.1"/>
    </source>
</evidence>